<accession>A0AAE4MFR5</accession>
<comment type="caution">
    <text evidence="1">The sequence shown here is derived from an EMBL/GenBank/DDBJ whole genome shotgun (WGS) entry which is preliminary data.</text>
</comment>
<proteinExistence type="predicted"/>
<keyword evidence="2" id="KW-1185">Reference proteome</keyword>
<protein>
    <submittedName>
        <fullName evidence="1">Uncharacterized protein</fullName>
    </submittedName>
</protein>
<sequence length="57" mass="6511">MTEKMFTVTLEFNENALLELEYLYERMPKTTAISKMIGAAIKAANSQLENVQAVDWL</sequence>
<dbReference type="EMBL" id="JAWDKA010000019">
    <property type="protein sequence ID" value="MDV0442648.1"/>
    <property type="molecule type" value="Genomic_DNA"/>
</dbReference>
<dbReference type="Proteomes" id="UP001273136">
    <property type="component" value="Unassembled WGS sequence"/>
</dbReference>
<gene>
    <name evidence="1" type="ORF">McpAg1_19120</name>
</gene>
<dbReference type="AlphaFoldDB" id="A0AAE4MFR5"/>
<name>A0AAE4MFR5_9EURY</name>
<evidence type="ECO:0000313" key="1">
    <source>
        <dbReference type="EMBL" id="MDV0442648.1"/>
    </source>
</evidence>
<evidence type="ECO:0000313" key="2">
    <source>
        <dbReference type="Proteomes" id="UP001273136"/>
    </source>
</evidence>
<reference evidence="1" key="1">
    <citation type="submission" date="2023-06" db="EMBL/GenBank/DDBJ databases">
        <title>Genome sequence of Methancorpusculaceae sp. Ag1.</title>
        <authorList>
            <person name="Protasov E."/>
            <person name="Platt K."/>
            <person name="Poehlein A."/>
            <person name="Daniel R."/>
            <person name="Brune A."/>
        </authorList>
    </citation>
    <scope>NUCLEOTIDE SEQUENCE</scope>
    <source>
        <strain evidence="1">Ag1</strain>
    </source>
</reference>
<organism evidence="1 2">
    <name type="scientific">Methanorbis furvi</name>
    <dbReference type="NCBI Taxonomy" id="3028299"/>
    <lineage>
        <taxon>Archaea</taxon>
        <taxon>Methanobacteriati</taxon>
        <taxon>Methanobacteriota</taxon>
        <taxon>Stenosarchaea group</taxon>
        <taxon>Methanomicrobia</taxon>
        <taxon>Methanomicrobiales</taxon>
        <taxon>Methanocorpusculaceae</taxon>
        <taxon>Methanorbis</taxon>
    </lineage>
</organism>
<dbReference type="RefSeq" id="WP_338095070.1">
    <property type="nucleotide sequence ID" value="NZ_JAWDKA010000019.1"/>
</dbReference>